<evidence type="ECO:0000313" key="9">
    <source>
        <dbReference type="EMBL" id="KIP53421.1"/>
    </source>
</evidence>
<evidence type="ECO:0000256" key="7">
    <source>
        <dbReference type="SAM" id="Phobius"/>
    </source>
</evidence>
<evidence type="ECO:0000256" key="6">
    <source>
        <dbReference type="ARBA" id="ARBA00038076"/>
    </source>
</evidence>
<dbReference type="InterPro" id="IPR003838">
    <property type="entry name" value="ABC3_permease_C"/>
</dbReference>
<evidence type="ECO:0000259" key="8">
    <source>
        <dbReference type="Pfam" id="PF02687"/>
    </source>
</evidence>
<feature type="domain" description="ABC3 transporter permease C-terminal" evidence="8">
    <location>
        <begin position="618"/>
        <end position="730"/>
    </location>
</feature>
<feature type="transmembrane region" description="Helical" evidence="7">
    <location>
        <begin position="705"/>
        <end position="726"/>
    </location>
</feature>
<proteinExistence type="inferred from homology"/>
<protein>
    <recommendedName>
        <fullName evidence="8">ABC3 transporter permease C-terminal domain-containing protein</fullName>
    </recommendedName>
</protein>
<dbReference type="GO" id="GO:0005886">
    <property type="term" value="C:plasma membrane"/>
    <property type="evidence" value="ECO:0007669"/>
    <property type="project" value="UniProtKB-SubCell"/>
</dbReference>
<keyword evidence="2" id="KW-1003">Cell membrane</keyword>
<dbReference type="GO" id="GO:0022857">
    <property type="term" value="F:transmembrane transporter activity"/>
    <property type="evidence" value="ECO:0007669"/>
    <property type="project" value="TreeGrafter"/>
</dbReference>
<name>A0A0D0I0Z2_9MICO</name>
<evidence type="ECO:0000313" key="10">
    <source>
        <dbReference type="Proteomes" id="UP000032120"/>
    </source>
</evidence>
<reference evidence="9 10" key="1">
    <citation type="submission" date="2015-01" db="EMBL/GenBank/DDBJ databases">
        <title>Draft genome sequence of Leucobacter komagatae strain VKM ST2845.</title>
        <authorList>
            <person name="Karlyshev A.V."/>
            <person name="Kudryashova E.B."/>
        </authorList>
    </citation>
    <scope>NUCLEOTIDE SEQUENCE [LARGE SCALE GENOMIC DNA]</scope>
    <source>
        <strain evidence="9 10">VKM ST2845</strain>
    </source>
</reference>
<comment type="caution">
    <text evidence="9">The sequence shown here is derived from an EMBL/GenBank/DDBJ whole genome shotgun (WGS) entry which is preliminary data.</text>
</comment>
<organism evidence="9 10">
    <name type="scientific">Leucobacter komagatae</name>
    <dbReference type="NCBI Taxonomy" id="55969"/>
    <lineage>
        <taxon>Bacteria</taxon>
        <taxon>Bacillati</taxon>
        <taxon>Actinomycetota</taxon>
        <taxon>Actinomycetes</taxon>
        <taxon>Micrococcales</taxon>
        <taxon>Microbacteriaceae</taxon>
        <taxon>Leucobacter</taxon>
    </lineage>
</organism>
<evidence type="ECO:0000256" key="5">
    <source>
        <dbReference type="ARBA" id="ARBA00023136"/>
    </source>
</evidence>
<dbReference type="PANTHER" id="PTHR30572">
    <property type="entry name" value="MEMBRANE COMPONENT OF TRANSPORTER-RELATED"/>
    <property type="match status" value="1"/>
</dbReference>
<feature type="transmembrane region" description="Helical" evidence="7">
    <location>
        <begin position="363"/>
        <end position="385"/>
    </location>
</feature>
<dbReference type="OrthoDB" id="4871813at2"/>
<evidence type="ECO:0000256" key="3">
    <source>
        <dbReference type="ARBA" id="ARBA00022692"/>
    </source>
</evidence>
<feature type="transmembrane region" description="Helical" evidence="7">
    <location>
        <begin position="333"/>
        <end position="357"/>
    </location>
</feature>
<dbReference type="AlphaFoldDB" id="A0A0D0I0Z2"/>
<keyword evidence="5 7" id="KW-0472">Membrane</keyword>
<dbReference type="PANTHER" id="PTHR30572:SF4">
    <property type="entry name" value="ABC TRANSPORTER PERMEASE YTRF"/>
    <property type="match status" value="1"/>
</dbReference>
<keyword evidence="10" id="KW-1185">Reference proteome</keyword>
<dbReference type="EMBL" id="JXSQ01000003">
    <property type="protein sequence ID" value="KIP53421.1"/>
    <property type="molecule type" value="Genomic_DNA"/>
</dbReference>
<feature type="transmembrane region" description="Helical" evidence="7">
    <location>
        <begin position="240"/>
        <end position="267"/>
    </location>
</feature>
<keyword evidence="4 7" id="KW-1133">Transmembrane helix</keyword>
<dbReference type="Proteomes" id="UP000032120">
    <property type="component" value="Unassembled WGS sequence"/>
</dbReference>
<evidence type="ECO:0000256" key="1">
    <source>
        <dbReference type="ARBA" id="ARBA00004651"/>
    </source>
</evidence>
<dbReference type="RefSeq" id="WP_042543158.1">
    <property type="nucleotide sequence ID" value="NZ_JXSQ01000003.1"/>
</dbReference>
<feature type="transmembrane region" description="Helical" evidence="7">
    <location>
        <begin position="287"/>
        <end position="312"/>
    </location>
</feature>
<comment type="similarity">
    <text evidence="6">Belongs to the ABC-4 integral membrane protein family.</text>
</comment>
<feature type="transmembrane region" description="Helical" evidence="7">
    <location>
        <begin position="21"/>
        <end position="45"/>
    </location>
</feature>
<accession>A0A0D0I0Z2</accession>
<feature type="transmembrane region" description="Helical" evidence="7">
    <location>
        <begin position="615"/>
        <end position="640"/>
    </location>
</feature>
<evidence type="ECO:0000256" key="4">
    <source>
        <dbReference type="ARBA" id="ARBA00022989"/>
    </source>
</evidence>
<feature type="transmembrane region" description="Helical" evidence="7">
    <location>
        <begin position="668"/>
        <end position="693"/>
    </location>
</feature>
<feature type="transmembrane region" description="Helical" evidence="7">
    <location>
        <begin position="194"/>
        <end position="219"/>
    </location>
</feature>
<evidence type="ECO:0000256" key="2">
    <source>
        <dbReference type="ARBA" id="ARBA00022475"/>
    </source>
</evidence>
<feature type="domain" description="ABC3 transporter permease C-terminal" evidence="8">
    <location>
        <begin position="202"/>
        <end position="313"/>
    </location>
</feature>
<gene>
    <name evidence="9" type="ORF">SD72_04205</name>
</gene>
<feature type="transmembrane region" description="Helical" evidence="7">
    <location>
        <begin position="414"/>
        <end position="434"/>
    </location>
</feature>
<dbReference type="InterPro" id="IPR050250">
    <property type="entry name" value="Macrolide_Exporter_MacB"/>
</dbReference>
<keyword evidence="3 7" id="KW-0812">Transmembrane</keyword>
<comment type="subcellular location">
    <subcellularLocation>
        <location evidence="1">Cell membrane</location>
        <topology evidence="1">Multi-pass membrane protein</topology>
    </subcellularLocation>
</comment>
<dbReference type="Pfam" id="PF02687">
    <property type="entry name" value="FtsX"/>
    <property type="match status" value="2"/>
</dbReference>
<sequence length="741" mass="76344">MKTLTLSAVLAGRERGGSRRLAGIVLGVAVGVALLLLVLAAHSALGDRAARTTWPLGDHMTAADREIPLTDDTVFVSATGYYGEPDDYFEGTAIQRVMIAATPGSTVAVPGVGAPPRPGEFYASPALQQLLAETPSDQLGDRYGNLVGTIEPAGLLGPEQLLAVVGATVDEVAAYRGAAVREELTGSTYPNQNYQIIAIVGGIAVLFPVVVLISIVTKLGQAARTERFATIRLIGAEPRLVAKLAGLEALLPALVGAVAGIALFFALRPLAALVPIEGSRFYVTDLSVPWLVAAGVACGTAALAALVAYLTALRADLGPLGGSRDQRERAPRWYSLVPLCIGAGVLTAQAVMVTLGLPVPMPSVLILGGFVLVTIGLLVAGPYIARLVSRVGVARTKGAASLLAMSRIARHPRAVFRSVSGLMLALFVVTVFAVGSTTEEEPVIADAPASELVPLDALVMGLGAGIDVTAAETRQALAADVAALSEVEGVARTILVYWTDADVPSRDGFVMTAGDARSLGLRVAEGEEGRLLVDSAYFAGYATGVPAETSPVTAAEEVAAYPSLAVVVADGSPGSLERARTAVVASDIPLAGAPATRAEGADAASTSWAARYSSLAWVGIVIATLISVVSLAISTIASMLDRKRVLGLLRLSGMPAATLRRMILVETALPLASVFLLTIGLGFVAAWAVVVGLSGGYRDVRLPDASYLGLLGICFALAAIAILVVFRSVRAELPLAATRFE</sequence>